<dbReference type="EMBL" id="JAAIKB010000026">
    <property type="protein sequence ID" value="NGM24186.1"/>
    <property type="molecule type" value="Genomic_DNA"/>
</dbReference>
<dbReference type="InterPro" id="IPR039552">
    <property type="entry name" value="IS66_C"/>
</dbReference>
<feature type="region of interest" description="Disordered" evidence="1">
    <location>
        <begin position="86"/>
        <end position="114"/>
    </location>
</feature>
<accession>A0A6M1LUN0</accession>
<feature type="domain" description="Transposase IS66 zinc-finger binding" evidence="3">
    <location>
        <begin position="124"/>
        <end position="168"/>
    </location>
</feature>
<evidence type="ECO:0000313" key="6">
    <source>
        <dbReference type="EMBL" id="NGM24186.1"/>
    </source>
</evidence>
<feature type="domain" description="Transposase TnpC homeodomain" evidence="4">
    <location>
        <begin position="41"/>
        <end position="119"/>
    </location>
</feature>
<reference evidence="6 7" key="1">
    <citation type="submission" date="2020-02" db="EMBL/GenBank/DDBJ databases">
        <authorList>
            <person name="Kim H.M."/>
            <person name="Jeon C.O."/>
        </authorList>
    </citation>
    <scope>NUCLEOTIDE SEQUENCE [LARGE SCALE GENOMIC DNA]</scope>
    <source>
        <strain evidence="6 7">PeD5</strain>
    </source>
</reference>
<comment type="caution">
    <text evidence="6">The sequence shown here is derived from an EMBL/GenBank/DDBJ whole genome shotgun (WGS) entry which is preliminary data.</text>
</comment>
<dbReference type="PANTHER" id="PTHR33678">
    <property type="entry name" value="BLL1576 PROTEIN"/>
    <property type="match status" value="1"/>
</dbReference>
<gene>
    <name evidence="6" type="ORF">G3576_29625</name>
</gene>
<dbReference type="InterPro" id="IPR052344">
    <property type="entry name" value="Transposase-related"/>
</dbReference>
<dbReference type="RefSeq" id="WP_164698097.1">
    <property type="nucleotide sequence ID" value="NZ_JAAIKB010000026.1"/>
</dbReference>
<dbReference type="InterPro" id="IPR004291">
    <property type="entry name" value="Transposase_IS66_central"/>
</dbReference>
<evidence type="ECO:0000259" key="5">
    <source>
        <dbReference type="Pfam" id="PF13817"/>
    </source>
</evidence>
<proteinExistence type="predicted"/>
<name>A0A6M1LUN0_9PROT</name>
<evidence type="ECO:0000259" key="4">
    <source>
        <dbReference type="Pfam" id="PF13007"/>
    </source>
</evidence>
<dbReference type="AlphaFoldDB" id="A0A6M1LUN0"/>
<dbReference type="Pfam" id="PF13005">
    <property type="entry name" value="zf-IS66"/>
    <property type="match status" value="1"/>
</dbReference>
<evidence type="ECO:0000259" key="3">
    <source>
        <dbReference type="Pfam" id="PF13005"/>
    </source>
</evidence>
<dbReference type="Pfam" id="PF13817">
    <property type="entry name" value="DDE_Tnp_IS66_C"/>
    <property type="match status" value="1"/>
</dbReference>
<evidence type="ECO:0000256" key="1">
    <source>
        <dbReference type="SAM" id="MobiDB-lite"/>
    </source>
</evidence>
<dbReference type="Pfam" id="PF03050">
    <property type="entry name" value="DDE_Tnp_IS66"/>
    <property type="match status" value="1"/>
</dbReference>
<reference evidence="6 7" key="2">
    <citation type="submission" date="2020-03" db="EMBL/GenBank/DDBJ databases">
        <title>Roseomonas stagni sp. nov., isolated from pond water in Japan.</title>
        <authorList>
            <person name="Furuhata K."/>
            <person name="Miyamoto H."/>
            <person name="Goto K."/>
        </authorList>
    </citation>
    <scope>NUCLEOTIDE SEQUENCE [LARGE SCALE GENOMIC DNA]</scope>
    <source>
        <strain evidence="6 7">PeD5</strain>
    </source>
</reference>
<feature type="domain" description="Transposase IS66 central" evidence="2">
    <location>
        <begin position="182"/>
        <end position="470"/>
    </location>
</feature>
<dbReference type="InterPro" id="IPR024474">
    <property type="entry name" value="Znf_dom_IS66"/>
</dbReference>
<dbReference type="NCBIfam" id="NF033517">
    <property type="entry name" value="transpos_IS66"/>
    <property type="match status" value="1"/>
</dbReference>
<organism evidence="6 7">
    <name type="scientific">Falsiroseomonas algicola</name>
    <dbReference type="NCBI Taxonomy" id="2716930"/>
    <lineage>
        <taxon>Bacteria</taxon>
        <taxon>Pseudomonadati</taxon>
        <taxon>Pseudomonadota</taxon>
        <taxon>Alphaproteobacteria</taxon>
        <taxon>Acetobacterales</taxon>
        <taxon>Roseomonadaceae</taxon>
        <taxon>Falsiroseomonas</taxon>
    </lineage>
</organism>
<dbReference type="InterPro" id="IPR024463">
    <property type="entry name" value="Transposase_TnpC_homeodom"/>
</dbReference>
<evidence type="ECO:0000313" key="7">
    <source>
        <dbReference type="Proteomes" id="UP000475385"/>
    </source>
</evidence>
<feature type="compositionally biased region" description="Basic and acidic residues" evidence="1">
    <location>
        <begin position="86"/>
        <end position="95"/>
    </location>
</feature>
<protein>
    <submittedName>
        <fullName evidence="6">IS66 family transposase</fullName>
    </submittedName>
</protein>
<dbReference type="PANTHER" id="PTHR33678:SF1">
    <property type="entry name" value="BLL1576 PROTEIN"/>
    <property type="match status" value="1"/>
</dbReference>
<feature type="domain" description="Transposase IS66 C-terminal" evidence="5">
    <location>
        <begin position="477"/>
        <end position="514"/>
    </location>
</feature>
<dbReference type="Pfam" id="PF13007">
    <property type="entry name" value="LZ_Tnp_IS66"/>
    <property type="match status" value="1"/>
</dbReference>
<dbReference type="Proteomes" id="UP000475385">
    <property type="component" value="Unassembled WGS sequence"/>
</dbReference>
<evidence type="ECO:0000259" key="2">
    <source>
        <dbReference type="Pfam" id="PF03050"/>
    </source>
</evidence>
<keyword evidence="7" id="KW-1185">Reference proteome</keyword>
<sequence>MPAPDSTADDLAALQAALAAERLARQEAEARATGAEAMVAHLKLLIAKLKHDKFGASSERGRKLIDQLELELGELVAAASEDAAKAEAAAGKDKPSTGTSPRRHPVRTSLPEHLPRERVVIAAPSACPCCGGKLSKLGEDITETLEVVPRQWKVIQTVREKFSCRSCETITQPPAPFHPIARGRAGPQLLAMILEAKFGQHLPLNRLCETYAREGIELSVSTVADWVGACTAGLAPIMALIDAHVLAAARLHGDHTTVPVLARGRTIVGRVWTYVRDDRPFAGPAPPAATFRYSRDRTGEHPQRHLAGYAGILQADAYAGFNELYAPDRKPGPITEAACWAHGRRKLFKLAEVARAPLAAEAVRRIDAIFAAERAINGIPAEQRLAVRQQQIAPLVTDLETWMREQRARMSRHAEVAKAMDYMLTRWDAFSRFLHDGKICLTNNAAERQLRGVALGRKAWMFAGSDRGGERAAAMYSLIATAKLNDVDPRAWLADVLARIADHPASRLHELLPWNWKAAQARPAAEAA</sequence>